<dbReference type="EMBL" id="FUZZ01000001">
    <property type="protein sequence ID" value="SKC97749.1"/>
    <property type="molecule type" value="Genomic_DNA"/>
</dbReference>
<proteinExistence type="inferred from homology"/>
<gene>
    <name evidence="7" type="ORF">SAMN05660461_0997</name>
</gene>
<name>A0A1T5NC36_9BACT</name>
<evidence type="ECO:0000313" key="7">
    <source>
        <dbReference type="EMBL" id="SKC97749.1"/>
    </source>
</evidence>
<dbReference type="InterPro" id="IPR036388">
    <property type="entry name" value="WH-like_DNA-bd_sf"/>
</dbReference>
<dbReference type="InterPro" id="IPR014284">
    <property type="entry name" value="RNA_pol_sigma-70_dom"/>
</dbReference>
<protein>
    <submittedName>
        <fullName evidence="7">RNA polymerase sigma-70 factor, ECF subfamily</fullName>
    </submittedName>
</protein>
<evidence type="ECO:0000259" key="5">
    <source>
        <dbReference type="Pfam" id="PF04542"/>
    </source>
</evidence>
<reference evidence="7 8" key="1">
    <citation type="submission" date="2017-02" db="EMBL/GenBank/DDBJ databases">
        <authorList>
            <person name="Peterson S.W."/>
        </authorList>
    </citation>
    <scope>NUCLEOTIDE SEQUENCE [LARGE SCALE GENOMIC DNA]</scope>
    <source>
        <strain evidence="7 8">DSM 18108</strain>
    </source>
</reference>
<sequence length="196" mass="22384">MSGIKSIEETELLSLIEKGNRRAFELVYKDYFGQLSYYAFKIIDNPEESKDIASDILVQIIARPKQFKSLSHLKNYLFLATRHACLHFLGQQKREQFTFDELHNLADEADWESDVERVRASVVSAVYEQLNALPKGCAEVFRLIYFEGKSITEVAEQLEISTKTVLNQKQTAAKLLKAALLKKGLLALFVVFFGEL</sequence>
<comment type="similarity">
    <text evidence="1">Belongs to the sigma-70 factor family. ECF subfamily.</text>
</comment>
<dbReference type="InterPro" id="IPR039425">
    <property type="entry name" value="RNA_pol_sigma-70-like"/>
</dbReference>
<dbReference type="SUPFAM" id="SSF88659">
    <property type="entry name" value="Sigma3 and sigma4 domains of RNA polymerase sigma factors"/>
    <property type="match status" value="1"/>
</dbReference>
<dbReference type="InterPro" id="IPR013249">
    <property type="entry name" value="RNA_pol_sigma70_r4_t2"/>
</dbReference>
<dbReference type="Pfam" id="PF04542">
    <property type="entry name" value="Sigma70_r2"/>
    <property type="match status" value="1"/>
</dbReference>
<feature type="domain" description="RNA polymerase sigma factor 70 region 4 type 2" evidence="6">
    <location>
        <begin position="125"/>
        <end position="169"/>
    </location>
</feature>
<evidence type="ECO:0000313" key="8">
    <source>
        <dbReference type="Proteomes" id="UP000190166"/>
    </source>
</evidence>
<evidence type="ECO:0000259" key="6">
    <source>
        <dbReference type="Pfam" id="PF08281"/>
    </source>
</evidence>
<dbReference type="PANTHER" id="PTHR43133:SF46">
    <property type="entry name" value="RNA POLYMERASE SIGMA-70 FACTOR ECF SUBFAMILY"/>
    <property type="match status" value="1"/>
</dbReference>
<organism evidence="7 8">
    <name type="scientific">Chitinophaga ginsengisegetis</name>
    <dbReference type="NCBI Taxonomy" id="393003"/>
    <lineage>
        <taxon>Bacteria</taxon>
        <taxon>Pseudomonadati</taxon>
        <taxon>Bacteroidota</taxon>
        <taxon>Chitinophagia</taxon>
        <taxon>Chitinophagales</taxon>
        <taxon>Chitinophagaceae</taxon>
        <taxon>Chitinophaga</taxon>
    </lineage>
</organism>
<dbReference type="Gene3D" id="1.10.1740.10">
    <property type="match status" value="1"/>
</dbReference>
<feature type="domain" description="RNA polymerase sigma-70 region 2" evidence="5">
    <location>
        <begin position="28"/>
        <end position="94"/>
    </location>
</feature>
<evidence type="ECO:0000256" key="3">
    <source>
        <dbReference type="ARBA" id="ARBA00023082"/>
    </source>
</evidence>
<keyword evidence="8" id="KW-1185">Reference proteome</keyword>
<keyword evidence="2" id="KW-0805">Transcription regulation</keyword>
<dbReference type="GO" id="GO:0006352">
    <property type="term" value="P:DNA-templated transcription initiation"/>
    <property type="evidence" value="ECO:0007669"/>
    <property type="project" value="InterPro"/>
</dbReference>
<dbReference type="PANTHER" id="PTHR43133">
    <property type="entry name" value="RNA POLYMERASE ECF-TYPE SIGMA FACTO"/>
    <property type="match status" value="1"/>
</dbReference>
<evidence type="ECO:0000256" key="2">
    <source>
        <dbReference type="ARBA" id="ARBA00023015"/>
    </source>
</evidence>
<evidence type="ECO:0000256" key="4">
    <source>
        <dbReference type="ARBA" id="ARBA00023163"/>
    </source>
</evidence>
<accession>A0A1T5NC36</accession>
<dbReference type="Pfam" id="PF08281">
    <property type="entry name" value="Sigma70_r4_2"/>
    <property type="match status" value="1"/>
</dbReference>
<dbReference type="NCBIfam" id="TIGR02937">
    <property type="entry name" value="sigma70-ECF"/>
    <property type="match status" value="1"/>
</dbReference>
<dbReference type="SUPFAM" id="SSF88946">
    <property type="entry name" value="Sigma2 domain of RNA polymerase sigma factors"/>
    <property type="match status" value="1"/>
</dbReference>
<dbReference type="GO" id="GO:0016987">
    <property type="term" value="F:sigma factor activity"/>
    <property type="evidence" value="ECO:0007669"/>
    <property type="project" value="UniProtKB-KW"/>
</dbReference>
<dbReference type="GO" id="GO:0003677">
    <property type="term" value="F:DNA binding"/>
    <property type="evidence" value="ECO:0007669"/>
    <property type="project" value="InterPro"/>
</dbReference>
<dbReference type="Proteomes" id="UP000190166">
    <property type="component" value="Unassembled WGS sequence"/>
</dbReference>
<dbReference type="STRING" id="393003.SAMN05660461_0997"/>
<evidence type="ECO:0000256" key="1">
    <source>
        <dbReference type="ARBA" id="ARBA00010641"/>
    </source>
</evidence>
<dbReference type="Gene3D" id="1.10.10.10">
    <property type="entry name" value="Winged helix-like DNA-binding domain superfamily/Winged helix DNA-binding domain"/>
    <property type="match status" value="1"/>
</dbReference>
<keyword evidence="4" id="KW-0804">Transcription</keyword>
<dbReference type="InterPro" id="IPR013325">
    <property type="entry name" value="RNA_pol_sigma_r2"/>
</dbReference>
<dbReference type="InterPro" id="IPR007627">
    <property type="entry name" value="RNA_pol_sigma70_r2"/>
</dbReference>
<dbReference type="RefSeq" id="WP_079468295.1">
    <property type="nucleotide sequence ID" value="NZ_FUZZ01000001.1"/>
</dbReference>
<dbReference type="InterPro" id="IPR013324">
    <property type="entry name" value="RNA_pol_sigma_r3/r4-like"/>
</dbReference>
<dbReference type="AlphaFoldDB" id="A0A1T5NC36"/>
<keyword evidence="3" id="KW-0731">Sigma factor</keyword>